<reference evidence="5 6" key="1">
    <citation type="journal article" date="2023" name="Hortic Res">
        <title>Pangenome of water caltrop reveals structural variations and asymmetric subgenome divergence after allopolyploidization.</title>
        <authorList>
            <person name="Zhang X."/>
            <person name="Chen Y."/>
            <person name="Wang L."/>
            <person name="Yuan Y."/>
            <person name="Fang M."/>
            <person name="Shi L."/>
            <person name="Lu R."/>
            <person name="Comes H.P."/>
            <person name="Ma Y."/>
            <person name="Chen Y."/>
            <person name="Huang G."/>
            <person name="Zhou Y."/>
            <person name="Zheng Z."/>
            <person name="Qiu Y."/>
        </authorList>
    </citation>
    <scope>NUCLEOTIDE SEQUENCE [LARGE SCALE GENOMIC DNA]</scope>
    <source>
        <tissue evidence="5">Roots</tissue>
    </source>
</reference>
<feature type="transmembrane region" description="Helical" evidence="3">
    <location>
        <begin position="309"/>
        <end position="333"/>
    </location>
</feature>
<sequence length="403" mass="45502">MERYASGQSHSQAVASNFLPVLVMFTVMKPLKSIIQTLLQVQATIAAFLAAGLLVHTLLSIISRMHCLSSPASPITLTSLPLLLIFFRLHRRRRVYLLGYSCFKPLPDRKCTFEASMQFVRRSGLVSSESEDFMQRIFSKSGLGDETYGPPFIFDPNNGIARAKLESAVEEAREGIVGAVDSLFLKTQEEARVRARCHHRKHQLKLFSNRYFGNNRSMLVANCIFRVGCAAVLVTNDPSRRGSAKMELLHSVRTHHGSDDQAYRAAFQKEDEKGNTGVSLTKDLVPVAGANLRRHIEILGPRVLPLRQLFLYCCSAPLGMAICIFLCTVFWYVKREEVWAKAGCKGRDRERGDTRGYKHVEMNSAIPRRSESSFMHWGFEWLNEEGETQRTGNGNPCSICWRH</sequence>
<name>A0AAN7JIT5_9MYRT</name>
<dbReference type="AlphaFoldDB" id="A0AAN7JIT5"/>
<dbReference type="InterPro" id="IPR012392">
    <property type="entry name" value="3-ktacl-CoA_syn"/>
</dbReference>
<accession>A0AAN7JIT5</accession>
<feature type="domain" description="FAE" evidence="4">
    <location>
        <begin position="89"/>
        <end position="188"/>
    </location>
</feature>
<keyword evidence="6" id="KW-1185">Reference proteome</keyword>
<evidence type="ECO:0000259" key="4">
    <source>
        <dbReference type="Pfam" id="PF08392"/>
    </source>
</evidence>
<dbReference type="GO" id="GO:0006633">
    <property type="term" value="P:fatty acid biosynthetic process"/>
    <property type="evidence" value="ECO:0007669"/>
    <property type="project" value="InterPro"/>
</dbReference>
<dbReference type="InterPro" id="IPR013601">
    <property type="entry name" value="FAE1_typ3_polyketide_synth"/>
</dbReference>
<feature type="transmembrane region" description="Helical" evidence="3">
    <location>
        <begin position="68"/>
        <end position="87"/>
    </location>
</feature>
<dbReference type="Proteomes" id="UP001345219">
    <property type="component" value="Chromosome 9"/>
</dbReference>
<feature type="transmembrane region" description="Helical" evidence="3">
    <location>
        <begin position="43"/>
        <end position="62"/>
    </location>
</feature>
<dbReference type="GO" id="GO:0016020">
    <property type="term" value="C:membrane"/>
    <property type="evidence" value="ECO:0007669"/>
    <property type="project" value="InterPro"/>
</dbReference>
<feature type="transmembrane region" description="Helical" evidence="3">
    <location>
        <begin position="12"/>
        <end position="31"/>
    </location>
</feature>
<keyword evidence="3" id="KW-0812">Transmembrane</keyword>
<keyword evidence="3" id="KW-0472">Membrane</keyword>
<dbReference type="EMBL" id="JAXIOK010000022">
    <property type="protein sequence ID" value="KAK4745162.1"/>
    <property type="molecule type" value="Genomic_DNA"/>
</dbReference>
<feature type="domain" description="FAE" evidence="4">
    <location>
        <begin position="208"/>
        <end position="314"/>
    </location>
</feature>
<evidence type="ECO:0000313" key="6">
    <source>
        <dbReference type="Proteomes" id="UP001345219"/>
    </source>
</evidence>
<keyword evidence="3" id="KW-1133">Transmembrane helix</keyword>
<evidence type="ECO:0000256" key="2">
    <source>
        <dbReference type="ARBA" id="ARBA00047375"/>
    </source>
</evidence>
<keyword evidence="1" id="KW-0808">Transferase</keyword>
<organism evidence="5 6">
    <name type="scientific">Trapa incisa</name>
    <dbReference type="NCBI Taxonomy" id="236973"/>
    <lineage>
        <taxon>Eukaryota</taxon>
        <taxon>Viridiplantae</taxon>
        <taxon>Streptophyta</taxon>
        <taxon>Embryophyta</taxon>
        <taxon>Tracheophyta</taxon>
        <taxon>Spermatophyta</taxon>
        <taxon>Magnoliopsida</taxon>
        <taxon>eudicotyledons</taxon>
        <taxon>Gunneridae</taxon>
        <taxon>Pentapetalae</taxon>
        <taxon>rosids</taxon>
        <taxon>malvids</taxon>
        <taxon>Myrtales</taxon>
        <taxon>Lythraceae</taxon>
        <taxon>Trapa</taxon>
    </lineage>
</organism>
<dbReference type="PANTHER" id="PTHR31561">
    <property type="entry name" value="3-KETOACYL-COA SYNTHASE"/>
    <property type="match status" value="1"/>
</dbReference>
<proteinExistence type="predicted"/>
<protein>
    <recommendedName>
        <fullName evidence="4">FAE domain-containing protein</fullName>
    </recommendedName>
</protein>
<evidence type="ECO:0000313" key="5">
    <source>
        <dbReference type="EMBL" id="KAK4745162.1"/>
    </source>
</evidence>
<dbReference type="InterPro" id="IPR016039">
    <property type="entry name" value="Thiolase-like"/>
</dbReference>
<dbReference type="GO" id="GO:0009922">
    <property type="term" value="F:fatty acid elongase activity"/>
    <property type="evidence" value="ECO:0007669"/>
    <property type="project" value="UniProtKB-EC"/>
</dbReference>
<evidence type="ECO:0000256" key="1">
    <source>
        <dbReference type="ARBA" id="ARBA00023315"/>
    </source>
</evidence>
<dbReference type="Pfam" id="PF08392">
    <property type="entry name" value="FAE1_CUT1_RppA"/>
    <property type="match status" value="2"/>
</dbReference>
<evidence type="ECO:0000256" key="3">
    <source>
        <dbReference type="SAM" id="Phobius"/>
    </source>
</evidence>
<comment type="caution">
    <text evidence="5">The sequence shown here is derived from an EMBL/GenBank/DDBJ whole genome shotgun (WGS) entry which is preliminary data.</text>
</comment>
<dbReference type="Gene3D" id="3.40.47.10">
    <property type="match status" value="1"/>
</dbReference>
<gene>
    <name evidence="5" type="ORF">SAY87_011474</name>
</gene>
<comment type="catalytic activity">
    <reaction evidence="2">
        <text>a very-long-chain acyl-CoA + malonyl-CoA + H(+) = a very-long-chain 3-oxoacyl-CoA + CO2 + CoA</text>
        <dbReference type="Rhea" id="RHEA:32727"/>
        <dbReference type="ChEBI" id="CHEBI:15378"/>
        <dbReference type="ChEBI" id="CHEBI:16526"/>
        <dbReference type="ChEBI" id="CHEBI:57287"/>
        <dbReference type="ChEBI" id="CHEBI:57384"/>
        <dbReference type="ChEBI" id="CHEBI:90725"/>
        <dbReference type="ChEBI" id="CHEBI:90736"/>
        <dbReference type="EC" id="2.3.1.199"/>
    </reaction>
</comment>
<keyword evidence="1" id="KW-0012">Acyltransferase</keyword>
<dbReference type="SUPFAM" id="SSF53901">
    <property type="entry name" value="Thiolase-like"/>
    <property type="match status" value="2"/>
</dbReference>